<evidence type="ECO:0000313" key="1">
    <source>
        <dbReference type="EMBL" id="KRM43271.1"/>
    </source>
</evidence>
<organism evidence="1 2">
    <name type="scientific">Lentilactobacillus parafarraginis DSM 18390 = JCM 14109</name>
    <dbReference type="NCBI Taxonomy" id="1423786"/>
    <lineage>
        <taxon>Bacteria</taxon>
        <taxon>Bacillati</taxon>
        <taxon>Bacillota</taxon>
        <taxon>Bacilli</taxon>
        <taxon>Lactobacillales</taxon>
        <taxon>Lactobacillaceae</taxon>
        <taxon>Lentilactobacillus</taxon>
    </lineage>
</organism>
<evidence type="ECO:0000313" key="2">
    <source>
        <dbReference type="Proteomes" id="UP000051010"/>
    </source>
</evidence>
<gene>
    <name evidence="1" type="ORF">FD47_GL001648</name>
</gene>
<dbReference type="EMBL" id="AZFZ01000037">
    <property type="protein sequence ID" value="KRM43271.1"/>
    <property type="molecule type" value="Genomic_DNA"/>
</dbReference>
<accession>A0A0R1YLP4</accession>
<sequence length="79" mass="8963">MNFKDALHLIKKNHVNINDDMLKEALEKQTIKATGSLDNGSLDIDADSLNAYIQKRQAETDELIKRMKRETGFKLGGFL</sequence>
<protein>
    <submittedName>
        <fullName evidence="1">Uncharacterized protein</fullName>
    </submittedName>
</protein>
<reference evidence="1 2" key="1">
    <citation type="journal article" date="2015" name="Genome Announc.">
        <title>Expanding the biotechnology potential of lactobacilli through comparative genomics of 213 strains and associated genera.</title>
        <authorList>
            <person name="Sun Z."/>
            <person name="Harris H.M."/>
            <person name="McCann A."/>
            <person name="Guo C."/>
            <person name="Argimon S."/>
            <person name="Zhang W."/>
            <person name="Yang X."/>
            <person name="Jeffery I.B."/>
            <person name="Cooney J.C."/>
            <person name="Kagawa T.F."/>
            <person name="Liu W."/>
            <person name="Song Y."/>
            <person name="Salvetti E."/>
            <person name="Wrobel A."/>
            <person name="Rasinkangas P."/>
            <person name="Parkhill J."/>
            <person name="Rea M.C."/>
            <person name="O'Sullivan O."/>
            <person name="Ritari J."/>
            <person name="Douillard F.P."/>
            <person name="Paul Ross R."/>
            <person name="Yang R."/>
            <person name="Briner A.E."/>
            <person name="Felis G.E."/>
            <person name="de Vos W.M."/>
            <person name="Barrangou R."/>
            <person name="Klaenhammer T.R."/>
            <person name="Caufield P.W."/>
            <person name="Cui Y."/>
            <person name="Zhang H."/>
            <person name="O'Toole P.W."/>
        </authorList>
    </citation>
    <scope>NUCLEOTIDE SEQUENCE [LARGE SCALE GENOMIC DNA]</scope>
    <source>
        <strain evidence="1 2">DSM 18390</strain>
    </source>
</reference>
<proteinExistence type="predicted"/>
<dbReference type="AlphaFoldDB" id="A0A0R1YLP4"/>
<name>A0A0R1YLP4_9LACO</name>
<dbReference type="Proteomes" id="UP000051010">
    <property type="component" value="Unassembled WGS sequence"/>
</dbReference>
<comment type="caution">
    <text evidence="1">The sequence shown here is derived from an EMBL/GenBank/DDBJ whole genome shotgun (WGS) entry which is preliminary data.</text>
</comment>
<dbReference type="PATRIC" id="fig|1423786.4.peg.1753"/>
<dbReference type="RefSeq" id="WP_054735120.1">
    <property type="nucleotide sequence ID" value="NZ_AZFZ01000037.1"/>
</dbReference>